<comment type="caution">
    <text evidence="1">The sequence shown here is derived from an EMBL/GenBank/DDBJ whole genome shotgun (WGS) entry which is preliminary data.</text>
</comment>
<gene>
    <name evidence="1" type="ORF">P873_08215</name>
</gene>
<sequence length="121" mass="13303">MTLLFAVAASAATPPDVTTEIESLLSGLRSSDCRFERNGRWYDGERAAAHLQRKLDYAGDRDIPRTEDFIDEAASRSSFTGRAYRVQCGEDAPVAAGVWFRERLAALRSGSGSEQRGESNE</sequence>
<protein>
    <recommendedName>
        <fullName evidence="3">DUF5329 domain-containing protein</fullName>
    </recommendedName>
</protein>
<dbReference type="Proteomes" id="UP000029391">
    <property type="component" value="Unassembled WGS sequence"/>
</dbReference>
<reference evidence="1 2" key="1">
    <citation type="submission" date="2013-09" db="EMBL/GenBank/DDBJ databases">
        <title>Genome sequencing of Arenimonas composti.</title>
        <authorList>
            <person name="Chen F."/>
            <person name="Wang G."/>
        </authorList>
    </citation>
    <scope>NUCLEOTIDE SEQUENCE [LARGE SCALE GENOMIC DNA]</scope>
    <source>
        <strain evidence="1 2">TR7-09</strain>
    </source>
</reference>
<name>A0A091BF29_9GAMM</name>
<evidence type="ECO:0000313" key="1">
    <source>
        <dbReference type="EMBL" id="KFN50147.1"/>
    </source>
</evidence>
<dbReference type="OrthoDB" id="344871at2"/>
<dbReference type="InterPro" id="IPR035242">
    <property type="entry name" value="DUF5329"/>
</dbReference>
<keyword evidence="2" id="KW-1185">Reference proteome</keyword>
<evidence type="ECO:0008006" key="3">
    <source>
        <dbReference type="Google" id="ProtNLM"/>
    </source>
</evidence>
<accession>A0A091BF29</accession>
<dbReference type="eggNOG" id="ENOG5032ZEV">
    <property type="taxonomic scope" value="Bacteria"/>
</dbReference>
<dbReference type="STRING" id="1121013.GCA_000426365_01837"/>
<dbReference type="AlphaFoldDB" id="A0A091BF29"/>
<dbReference type="Pfam" id="PF17263">
    <property type="entry name" value="DUF5329"/>
    <property type="match status" value="1"/>
</dbReference>
<evidence type="ECO:0000313" key="2">
    <source>
        <dbReference type="Proteomes" id="UP000029391"/>
    </source>
</evidence>
<proteinExistence type="predicted"/>
<organism evidence="1 2">
    <name type="scientific">Arenimonas composti TR7-09 = DSM 18010</name>
    <dbReference type="NCBI Taxonomy" id="1121013"/>
    <lineage>
        <taxon>Bacteria</taxon>
        <taxon>Pseudomonadati</taxon>
        <taxon>Pseudomonadota</taxon>
        <taxon>Gammaproteobacteria</taxon>
        <taxon>Lysobacterales</taxon>
        <taxon>Lysobacteraceae</taxon>
        <taxon>Arenimonas</taxon>
    </lineage>
</organism>
<dbReference type="EMBL" id="AWXU01000023">
    <property type="protein sequence ID" value="KFN50147.1"/>
    <property type="molecule type" value="Genomic_DNA"/>
</dbReference>